<evidence type="ECO:0000256" key="1">
    <source>
        <dbReference type="SAM" id="MobiDB-lite"/>
    </source>
</evidence>
<dbReference type="Pfam" id="PF19054">
    <property type="entry name" value="DUF5753"/>
    <property type="match status" value="1"/>
</dbReference>
<dbReference type="PROSITE" id="PS50943">
    <property type="entry name" value="HTH_CROC1"/>
    <property type="match status" value="1"/>
</dbReference>
<dbReference type="Pfam" id="PF13560">
    <property type="entry name" value="HTH_31"/>
    <property type="match status" value="1"/>
</dbReference>
<organism evidence="3 4">
    <name type="scientific">Embleya scabrispora</name>
    <dbReference type="NCBI Taxonomy" id="159449"/>
    <lineage>
        <taxon>Bacteria</taxon>
        <taxon>Bacillati</taxon>
        <taxon>Actinomycetota</taxon>
        <taxon>Actinomycetes</taxon>
        <taxon>Kitasatosporales</taxon>
        <taxon>Streptomycetaceae</taxon>
        <taxon>Embleya</taxon>
    </lineage>
</organism>
<dbReference type="GO" id="GO:0003677">
    <property type="term" value="F:DNA binding"/>
    <property type="evidence" value="ECO:0007669"/>
    <property type="project" value="InterPro"/>
</dbReference>
<protein>
    <recommendedName>
        <fullName evidence="2">HTH cro/C1-type domain-containing protein</fullName>
    </recommendedName>
</protein>
<dbReference type="EMBL" id="MWQN01000003">
    <property type="protein sequence ID" value="OPC78416.1"/>
    <property type="molecule type" value="Genomic_DNA"/>
</dbReference>
<sequence length="302" mass="33429">MWARTGNGTRKGDSSSVGTFQSHDLTPDRSGRHFFGAEMRRRREAAGMSLARLADIVGSSKSVLSDVERAACTIPPALPAELDIALATGGLLERLYGLVHFDVPDQYHEFMRLEALALEFREYSVQTIPGLLQTPAYAEALIRACNPEAEEHDIMVLKNGRLERQKYMRGPNALHFWAIIDEGAIRRPLGGRECMCEQLAALLPHIDSSRCTIQVLPFSAGGHPALGGPLVLLRMSDDSTVAYIEGHDTGTLIVDPPEVAQRRRSYDRVSANALSPEQSAALIRRAIKEHRDEHRRESRDLA</sequence>
<feature type="domain" description="HTH cro/C1-type" evidence="2">
    <location>
        <begin position="39"/>
        <end position="69"/>
    </location>
</feature>
<evidence type="ECO:0000313" key="3">
    <source>
        <dbReference type="EMBL" id="OPC78416.1"/>
    </source>
</evidence>
<proteinExistence type="predicted"/>
<gene>
    <name evidence="3" type="ORF">B4N89_40410</name>
</gene>
<feature type="region of interest" description="Disordered" evidence="1">
    <location>
        <begin position="1"/>
        <end position="33"/>
    </location>
</feature>
<feature type="compositionally biased region" description="Polar residues" evidence="1">
    <location>
        <begin position="14"/>
        <end position="24"/>
    </location>
</feature>
<comment type="caution">
    <text evidence="3">The sequence shown here is derived from an EMBL/GenBank/DDBJ whole genome shotgun (WGS) entry which is preliminary data.</text>
</comment>
<dbReference type="Gene3D" id="1.10.260.40">
    <property type="entry name" value="lambda repressor-like DNA-binding domains"/>
    <property type="match status" value="1"/>
</dbReference>
<reference evidence="3 4" key="1">
    <citation type="submission" date="2017-03" db="EMBL/GenBank/DDBJ databases">
        <title>Draft genome sequence of Streptomyces scabrisporus NF3, endophyte isolated from Amphipterygium adstringens.</title>
        <authorList>
            <person name="Vazquez M."/>
            <person name="Ceapa C.D."/>
            <person name="Rodriguez Luna D."/>
            <person name="Sanchez Esquivel S."/>
        </authorList>
    </citation>
    <scope>NUCLEOTIDE SEQUENCE [LARGE SCALE GENOMIC DNA]</scope>
    <source>
        <strain evidence="3 4">NF3</strain>
    </source>
</reference>
<keyword evidence="4" id="KW-1185">Reference proteome</keyword>
<dbReference type="InterPro" id="IPR043917">
    <property type="entry name" value="DUF5753"/>
</dbReference>
<dbReference type="Proteomes" id="UP000190037">
    <property type="component" value="Unassembled WGS sequence"/>
</dbReference>
<dbReference type="AlphaFoldDB" id="A0A1T3NNQ6"/>
<evidence type="ECO:0000259" key="2">
    <source>
        <dbReference type="PROSITE" id="PS50943"/>
    </source>
</evidence>
<dbReference type="SUPFAM" id="SSF47413">
    <property type="entry name" value="lambda repressor-like DNA-binding domains"/>
    <property type="match status" value="1"/>
</dbReference>
<accession>A0A1T3NNQ6</accession>
<dbReference type="InterPro" id="IPR010982">
    <property type="entry name" value="Lambda_DNA-bd_dom_sf"/>
</dbReference>
<dbReference type="InterPro" id="IPR001387">
    <property type="entry name" value="Cro/C1-type_HTH"/>
</dbReference>
<evidence type="ECO:0000313" key="4">
    <source>
        <dbReference type="Proteomes" id="UP000190037"/>
    </source>
</evidence>
<name>A0A1T3NNQ6_9ACTN</name>
<dbReference type="STRING" id="159449.B4N89_40410"/>
<dbReference type="CDD" id="cd00093">
    <property type="entry name" value="HTH_XRE"/>
    <property type="match status" value="1"/>
</dbReference>